<dbReference type="OrthoDB" id="1600564at2759"/>
<feature type="region of interest" description="Disordered" evidence="7">
    <location>
        <begin position="51"/>
        <end position="74"/>
    </location>
</feature>
<keyword evidence="3" id="KW-0805">Transcription regulation</keyword>
<evidence type="ECO:0000256" key="7">
    <source>
        <dbReference type="SAM" id="MobiDB-lite"/>
    </source>
</evidence>
<keyword evidence="2" id="KW-0862">Zinc</keyword>
<dbReference type="PANTHER" id="PTHR31845:SF32">
    <property type="entry name" value="MISCELLANEOUS ZN(II)2CYS6 TRANSCRIPTION FACTOR (EUROFUNG)-RELATED"/>
    <property type="match status" value="1"/>
</dbReference>
<evidence type="ECO:0008006" key="9">
    <source>
        <dbReference type="Google" id="ProtNLM"/>
    </source>
</evidence>
<dbReference type="GO" id="GO:0000976">
    <property type="term" value="F:transcription cis-regulatory region binding"/>
    <property type="evidence" value="ECO:0007669"/>
    <property type="project" value="TreeGrafter"/>
</dbReference>
<dbReference type="Proteomes" id="UP000326877">
    <property type="component" value="Unassembled WGS sequence"/>
</dbReference>
<proteinExistence type="predicted"/>
<evidence type="ECO:0000256" key="5">
    <source>
        <dbReference type="ARBA" id="ARBA00023163"/>
    </source>
</evidence>
<feature type="region of interest" description="Disordered" evidence="7">
    <location>
        <begin position="91"/>
        <end position="129"/>
    </location>
</feature>
<dbReference type="InterPro" id="IPR051089">
    <property type="entry name" value="prtT"/>
</dbReference>
<evidence type="ECO:0000256" key="4">
    <source>
        <dbReference type="ARBA" id="ARBA00023125"/>
    </source>
</evidence>
<protein>
    <recommendedName>
        <fullName evidence="9">Zn(2)-C6 fungal-type domain-containing protein</fullName>
    </recommendedName>
</protein>
<evidence type="ECO:0000256" key="3">
    <source>
        <dbReference type="ARBA" id="ARBA00023015"/>
    </source>
</evidence>
<sequence length="565" mass="64030">MSNSVSPRPAFNTEIRARTPAPYGQACINCARAKCKCILLAIGNRCNRLGKDCRPSPSLRRRNKGSSSSRISQVESKLDSLLSVLQTNSRTGYPSLDARERSLPDQSPASPPTQAPGLNASSPKDRRLLRPIPSDTSVQVLNRFRQENLKYLPFIYIPPHITPEELYEDKPFFWECVVAVLTPNLKEREALFMKVHDTIHQKLLVEATPSLDILLGVMTFMSWRIYSAKPFLNFYSHILTGLVCDLGIDKAAFREQPVLERFHRVVGVKMETATGRTLEERRAVLGCFLITSSIASCIFKCDALRWTPHMEESLEVLTRAKECVDDETLVWLVKIQLMVDKAYRLRRDEEVYLSTPLVMDLLQSQLSSVRGQIPLHLQQSSLILMYLANAELAIHELSIRVPMPSNDPDPQELKSLDLSLQAAKSWLDVWLSVPPEHYLTVSAAILFQLCRALVNLYKLSTLGESVWDNNERQSTVNLLHYLDLLQVNFKRASNHLNQPADVNIFEKGVTMISSIRQRCGLVLADTWHPSPGMAEVTLQEAADASNFLRWDHVDDAWMMEYLGFL</sequence>
<evidence type="ECO:0000256" key="2">
    <source>
        <dbReference type="ARBA" id="ARBA00022833"/>
    </source>
</evidence>
<dbReference type="Gene3D" id="4.10.240.10">
    <property type="entry name" value="Zn(2)-C6 fungal-type DNA-binding domain"/>
    <property type="match status" value="1"/>
</dbReference>
<feature type="compositionally biased region" description="Polar residues" evidence="7">
    <location>
        <begin position="65"/>
        <end position="74"/>
    </location>
</feature>
<organism evidence="8">
    <name type="scientific">Petromyces alliaceus</name>
    <name type="common">Aspergillus alliaceus</name>
    <dbReference type="NCBI Taxonomy" id="209559"/>
    <lineage>
        <taxon>Eukaryota</taxon>
        <taxon>Fungi</taxon>
        <taxon>Dikarya</taxon>
        <taxon>Ascomycota</taxon>
        <taxon>Pezizomycotina</taxon>
        <taxon>Eurotiomycetes</taxon>
        <taxon>Eurotiomycetidae</taxon>
        <taxon>Eurotiales</taxon>
        <taxon>Aspergillaceae</taxon>
        <taxon>Aspergillus</taxon>
        <taxon>Aspergillus subgen. Circumdati</taxon>
    </lineage>
</organism>
<comment type="subcellular location">
    <subcellularLocation>
        <location evidence="1">Nucleus</location>
    </subcellularLocation>
</comment>
<name>A0A5N7CEH3_PETAA</name>
<evidence type="ECO:0000256" key="6">
    <source>
        <dbReference type="ARBA" id="ARBA00023242"/>
    </source>
</evidence>
<keyword evidence="6" id="KW-0539">Nucleus</keyword>
<dbReference type="GO" id="GO:0008270">
    <property type="term" value="F:zinc ion binding"/>
    <property type="evidence" value="ECO:0007669"/>
    <property type="project" value="InterPro"/>
</dbReference>
<keyword evidence="5" id="KW-0804">Transcription</keyword>
<dbReference type="InterPro" id="IPR036864">
    <property type="entry name" value="Zn2-C6_fun-type_DNA-bd_sf"/>
</dbReference>
<dbReference type="GO" id="GO:0005634">
    <property type="term" value="C:nucleus"/>
    <property type="evidence" value="ECO:0007669"/>
    <property type="project" value="UniProtKB-SubCell"/>
</dbReference>
<keyword evidence="4" id="KW-0238">DNA-binding</keyword>
<evidence type="ECO:0000313" key="8">
    <source>
        <dbReference type="EMBL" id="KAE8392524.1"/>
    </source>
</evidence>
<dbReference type="EMBL" id="ML735236">
    <property type="protein sequence ID" value="KAE8392524.1"/>
    <property type="molecule type" value="Genomic_DNA"/>
</dbReference>
<dbReference type="PANTHER" id="PTHR31845">
    <property type="entry name" value="FINGER DOMAIN PROTEIN, PUTATIVE-RELATED"/>
    <property type="match status" value="1"/>
</dbReference>
<evidence type="ECO:0000256" key="1">
    <source>
        <dbReference type="ARBA" id="ARBA00004123"/>
    </source>
</evidence>
<reference evidence="8" key="1">
    <citation type="submission" date="2019-04" db="EMBL/GenBank/DDBJ databases">
        <title>Friends and foes A comparative genomics studyof 23 Aspergillus species from section Flavi.</title>
        <authorList>
            <consortium name="DOE Joint Genome Institute"/>
            <person name="Kjaerbolling I."/>
            <person name="Vesth T."/>
            <person name="Frisvad J.C."/>
            <person name="Nybo J.L."/>
            <person name="Theobald S."/>
            <person name="Kildgaard S."/>
            <person name="Isbrandt T."/>
            <person name="Kuo A."/>
            <person name="Sato A."/>
            <person name="Lyhne E.K."/>
            <person name="Kogle M.E."/>
            <person name="Wiebenga A."/>
            <person name="Kun R.S."/>
            <person name="Lubbers R.J."/>
            <person name="Makela M.R."/>
            <person name="Barry K."/>
            <person name="Chovatia M."/>
            <person name="Clum A."/>
            <person name="Daum C."/>
            <person name="Haridas S."/>
            <person name="He G."/>
            <person name="LaButti K."/>
            <person name="Lipzen A."/>
            <person name="Mondo S."/>
            <person name="Riley R."/>
            <person name="Salamov A."/>
            <person name="Simmons B.A."/>
            <person name="Magnuson J.K."/>
            <person name="Henrissat B."/>
            <person name="Mortensen U.H."/>
            <person name="Larsen T.O."/>
            <person name="Devries R.P."/>
            <person name="Grigoriev I.V."/>
            <person name="Machida M."/>
            <person name="Baker S.E."/>
            <person name="Andersen M.R."/>
        </authorList>
    </citation>
    <scope>NUCLEOTIDE SEQUENCE [LARGE SCALE GENOMIC DNA]</scope>
    <source>
        <strain evidence="8">IBT 14317</strain>
    </source>
</reference>
<gene>
    <name evidence="8" type="ORF">BDV23DRAFT_181457</name>
</gene>
<dbReference type="GO" id="GO:0000981">
    <property type="term" value="F:DNA-binding transcription factor activity, RNA polymerase II-specific"/>
    <property type="evidence" value="ECO:0007669"/>
    <property type="project" value="InterPro"/>
</dbReference>
<accession>A0A5N7CEH3</accession>
<dbReference type="AlphaFoldDB" id="A0A5N7CEH3"/>